<protein>
    <submittedName>
        <fullName evidence="2">Uncharacterized protein</fullName>
    </submittedName>
</protein>
<proteinExistence type="predicted"/>
<reference evidence="3" key="1">
    <citation type="submission" date="2010-08" db="EMBL/GenBank/DDBJ databases">
        <authorList>
            <consortium name="Caenorhabditis japonica Sequencing Consortium"/>
            <person name="Wilson R.K."/>
        </authorList>
    </citation>
    <scope>NUCLEOTIDE SEQUENCE [LARGE SCALE GENOMIC DNA]</scope>
    <source>
        <strain evidence="3">DF5081</strain>
    </source>
</reference>
<evidence type="ECO:0000256" key="1">
    <source>
        <dbReference type="SAM" id="MobiDB-lite"/>
    </source>
</evidence>
<accession>A0A8R1E9G5</accession>
<keyword evidence="3" id="KW-1185">Reference proteome</keyword>
<evidence type="ECO:0000313" key="3">
    <source>
        <dbReference type="Proteomes" id="UP000005237"/>
    </source>
</evidence>
<organism evidence="2 3">
    <name type="scientific">Caenorhabditis japonica</name>
    <dbReference type="NCBI Taxonomy" id="281687"/>
    <lineage>
        <taxon>Eukaryota</taxon>
        <taxon>Metazoa</taxon>
        <taxon>Ecdysozoa</taxon>
        <taxon>Nematoda</taxon>
        <taxon>Chromadorea</taxon>
        <taxon>Rhabditida</taxon>
        <taxon>Rhabditina</taxon>
        <taxon>Rhabditomorpha</taxon>
        <taxon>Rhabditoidea</taxon>
        <taxon>Rhabditidae</taxon>
        <taxon>Peloderinae</taxon>
        <taxon>Caenorhabditis</taxon>
    </lineage>
</organism>
<dbReference type="AlphaFoldDB" id="A0A8R1E9G5"/>
<dbReference type="Proteomes" id="UP000005237">
    <property type="component" value="Unassembled WGS sequence"/>
</dbReference>
<dbReference type="EnsemblMetazoa" id="CJA31441.1">
    <property type="protein sequence ID" value="CJA31441.1"/>
    <property type="gene ID" value="WBGene00207288"/>
</dbReference>
<feature type="region of interest" description="Disordered" evidence="1">
    <location>
        <begin position="1"/>
        <end position="28"/>
    </location>
</feature>
<name>A0A8R1E9G5_CAEJA</name>
<reference evidence="2" key="2">
    <citation type="submission" date="2022-06" db="UniProtKB">
        <authorList>
            <consortium name="EnsemblMetazoa"/>
        </authorList>
    </citation>
    <scope>IDENTIFICATION</scope>
    <source>
        <strain evidence="2">DF5081</strain>
    </source>
</reference>
<evidence type="ECO:0000313" key="2">
    <source>
        <dbReference type="EnsemblMetazoa" id="CJA31441.1"/>
    </source>
</evidence>
<sequence>MNDAIRNGNRSIIRTQQKRRALLRPDASPGNSFSPITLRLTMFDTSSVHPRLNLTLRLHKFTIDIHAHAPPAVSRLHADHALSSGRLLDHFNRHDYSQSTNQ</sequence>